<proteinExistence type="predicted"/>
<name>A0A940MIR2_9ACTN</name>
<dbReference type="Pfam" id="PF10138">
    <property type="entry name" value="vWA-TerF-like"/>
    <property type="match status" value="1"/>
</dbReference>
<evidence type="ECO:0000313" key="3">
    <source>
        <dbReference type="Proteomes" id="UP000670475"/>
    </source>
</evidence>
<dbReference type="Proteomes" id="UP000670475">
    <property type="component" value="Unassembled WGS sequence"/>
</dbReference>
<accession>A0A940MIR2</accession>
<dbReference type="RefSeq" id="WP_209343784.1">
    <property type="nucleotide sequence ID" value="NZ_JAGIQL010000145.1"/>
</dbReference>
<dbReference type="AlphaFoldDB" id="A0A940MIR2"/>
<evidence type="ECO:0000313" key="2">
    <source>
        <dbReference type="EMBL" id="MBP0460946.1"/>
    </source>
</evidence>
<comment type="caution">
    <text evidence="2">The sequence shown here is derived from an EMBL/GenBank/DDBJ whole genome shotgun (WGS) entry which is preliminary data.</text>
</comment>
<feature type="domain" description="vWA found in TerF C terminus" evidence="1">
    <location>
        <begin position="161"/>
        <end position="379"/>
    </location>
</feature>
<evidence type="ECO:0000259" key="1">
    <source>
        <dbReference type="Pfam" id="PF10138"/>
    </source>
</evidence>
<organism evidence="2 3">
    <name type="scientific">Streptomyces montanisoli</name>
    <dbReference type="NCBI Taxonomy" id="2798581"/>
    <lineage>
        <taxon>Bacteria</taxon>
        <taxon>Bacillati</taxon>
        <taxon>Actinomycetota</taxon>
        <taxon>Actinomycetes</taxon>
        <taxon>Kitasatosporales</taxon>
        <taxon>Streptomycetaceae</taxon>
        <taxon>Streptomyces</taxon>
    </lineage>
</organism>
<dbReference type="EMBL" id="JAGIQL010000145">
    <property type="protein sequence ID" value="MBP0460946.1"/>
    <property type="molecule type" value="Genomic_DNA"/>
</dbReference>
<reference evidence="2" key="1">
    <citation type="submission" date="2021-03" db="EMBL/GenBank/DDBJ databases">
        <title>Whole genome sequence of Streptomyces bomunensis MMS17-BM035.</title>
        <authorList>
            <person name="Lee J.H."/>
        </authorList>
    </citation>
    <scope>NUCLEOTIDE SEQUENCE</scope>
    <source>
        <strain evidence="2">MMS17-BM035</strain>
    </source>
</reference>
<protein>
    <submittedName>
        <fullName evidence="2">VWA domain-containing protein</fullName>
    </submittedName>
</protein>
<sequence>MASASLAEGAHVPVAATAVRAVLTPAAGPPTGPASAGRTSAPGRCVPGVPLTADGGGAGGASDVVDLPSLPADVARVLFRVDGGDRCPGMLLRLVRAADGAELARVAPAADAPCEGGELYRTDGRWAFRPAPPAGALSRRVALRGRQAALSLLKYGAADARARVVLVMDASGGLSGRYARGVVADVAERTAAVAAVLAAGRMRAWTYASRPARLPDCAVDELHEWLPLHVRAGQLALLGRPRRRARGLRPCQVDMRWVGVQSDPHRAVAEVRAYVRDRPAPVPTLVVFLSGGGVRHAGLLLRELREAAEEPLFWQFVGVGRADHRALARLGAGPGGGPLGNAAFFAVDDVARTPDAELYDRLLCAFPAWLASARGAGAVG</sequence>
<dbReference type="InterPro" id="IPR019303">
    <property type="entry name" value="vWA_TerF_C"/>
</dbReference>
<keyword evidence="3" id="KW-1185">Reference proteome</keyword>
<gene>
    <name evidence="2" type="ORF">JFN87_26270</name>
</gene>